<protein>
    <submittedName>
        <fullName evidence="1">Uncharacterized protein</fullName>
    </submittedName>
</protein>
<comment type="caution">
    <text evidence="1">The sequence shown here is derived from an EMBL/GenBank/DDBJ whole genome shotgun (WGS) entry which is preliminary data.</text>
</comment>
<evidence type="ECO:0000313" key="2">
    <source>
        <dbReference type="Proteomes" id="UP001177021"/>
    </source>
</evidence>
<evidence type="ECO:0000313" key="1">
    <source>
        <dbReference type="EMBL" id="CAJ2651891.1"/>
    </source>
</evidence>
<sequence>MQCSYDTKGNSVPTILMLMQDRLYSQGELKGTPSKEVDSAKESSKAERPSVLSKRSGQTSILHHKKPTSSVDAEIVGGSTLSSQAMLKQEVSTASSKAAALKKGDRVKFVSNFPPAISSLQNYSSRADSSMREPLICLTFIPGYFCPALAKAVKTMKKGEKVLLNIKPEYAFGESGKPSSGDDGVVPPNASLQMDLGLVSWRIVSDITKDRKVLKKILKEGEGYERPNDGALVLG</sequence>
<dbReference type="Proteomes" id="UP001177021">
    <property type="component" value="Unassembled WGS sequence"/>
</dbReference>
<proteinExistence type="predicted"/>
<organism evidence="1 2">
    <name type="scientific">Trifolium pratense</name>
    <name type="common">Red clover</name>
    <dbReference type="NCBI Taxonomy" id="57577"/>
    <lineage>
        <taxon>Eukaryota</taxon>
        <taxon>Viridiplantae</taxon>
        <taxon>Streptophyta</taxon>
        <taxon>Embryophyta</taxon>
        <taxon>Tracheophyta</taxon>
        <taxon>Spermatophyta</taxon>
        <taxon>Magnoliopsida</taxon>
        <taxon>eudicotyledons</taxon>
        <taxon>Gunneridae</taxon>
        <taxon>Pentapetalae</taxon>
        <taxon>rosids</taxon>
        <taxon>fabids</taxon>
        <taxon>Fabales</taxon>
        <taxon>Fabaceae</taxon>
        <taxon>Papilionoideae</taxon>
        <taxon>50 kb inversion clade</taxon>
        <taxon>NPAAA clade</taxon>
        <taxon>Hologalegina</taxon>
        <taxon>IRL clade</taxon>
        <taxon>Trifolieae</taxon>
        <taxon>Trifolium</taxon>
    </lineage>
</organism>
<name>A0ACB0K5S6_TRIPR</name>
<keyword evidence="2" id="KW-1185">Reference proteome</keyword>
<dbReference type="EMBL" id="CASHSV030000188">
    <property type="protein sequence ID" value="CAJ2651891.1"/>
    <property type="molecule type" value="Genomic_DNA"/>
</dbReference>
<reference evidence="1" key="1">
    <citation type="submission" date="2023-10" db="EMBL/GenBank/DDBJ databases">
        <authorList>
            <person name="Rodriguez Cubillos JULIANA M."/>
            <person name="De Vega J."/>
        </authorList>
    </citation>
    <scope>NUCLEOTIDE SEQUENCE</scope>
</reference>
<gene>
    <name evidence="1" type="ORF">MILVUS5_LOCUS19453</name>
</gene>
<accession>A0ACB0K5S6</accession>